<dbReference type="PANTHER" id="PTHR43917">
    <property type="match status" value="1"/>
</dbReference>
<dbReference type="Pfam" id="PF13417">
    <property type="entry name" value="GST_N_3"/>
    <property type="match status" value="1"/>
</dbReference>
<sequence length="229" mass="26895">MLRVKLYGNLISQPTRTLNEFCLLCNIPYDFIKLDIFNWEHKAKWYAEINPYQLIPSISHGDFKLGETFAIIPYLAEYYHVNNQWYPSDLQKRSLINAYFHWQHLNIRRFVRLLVFEKFVGPMWKGLPPITSERETEIRADIAKTLQSINDMLDNGKYIGRTQELSIADIACYNEIAQMKIAAFNYSDWPKVKLWMEEIEKLEAVKTTMVGFKEVVDSLGFPSSNIIIN</sequence>
<dbReference type="InterPro" id="IPR051369">
    <property type="entry name" value="GST_Theta"/>
</dbReference>
<dbReference type="InterPro" id="IPR036282">
    <property type="entry name" value="Glutathione-S-Trfase_C_sf"/>
</dbReference>
<proteinExistence type="predicted"/>
<dbReference type="AlphaFoldDB" id="A0AAU9JNX1"/>
<feature type="domain" description="GST N-terminal" evidence="3">
    <location>
        <begin position="2"/>
        <end position="83"/>
    </location>
</feature>
<dbReference type="SUPFAM" id="SSF47616">
    <property type="entry name" value="GST C-terminal domain-like"/>
    <property type="match status" value="1"/>
</dbReference>
<evidence type="ECO:0000259" key="4">
    <source>
        <dbReference type="PROSITE" id="PS50405"/>
    </source>
</evidence>
<dbReference type="InterPro" id="IPR004045">
    <property type="entry name" value="Glutathione_S-Trfase_N"/>
</dbReference>
<dbReference type="PROSITE" id="PS50404">
    <property type="entry name" value="GST_NTER"/>
    <property type="match status" value="1"/>
</dbReference>
<feature type="domain" description="GST C-terminal" evidence="4">
    <location>
        <begin position="89"/>
        <end position="226"/>
    </location>
</feature>
<dbReference type="SFLD" id="SFLDS00019">
    <property type="entry name" value="Glutathione_Transferase_(cytos"/>
    <property type="match status" value="1"/>
</dbReference>
<dbReference type="PROSITE" id="PS50405">
    <property type="entry name" value="GST_CTER"/>
    <property type="match status" value="1"/>
</dbReference>
<dbReference type="InterPro" id="IPR036249">
    <property type="entry name" value="Thioredoxin-like_sf"/>
</dbReference>
<dbReference type="GO" id="GO:0004364">
    <property type="term" value="F:glutathione transferase activity"/>
    <property type="evidence" value="ECO:0007669"/>
    <property type="project" value="TreeGrafter"/>
</dbReference>
<accession>A0AAU9JNX1</accession>
<dbReference type="GO" id="GO:0005737">
    <property type="term" value="C:cytoplasm"/>
    <property type="evidence" value="ECO:0007669"/>
    <property type="project" value="UniProtKB-SubCell"/>
</dbReference>
<dbReference type="InterPro" id="IPR010987">
    <property type="entry name" value="Glutathione-S-Trfase_C-like"/>
</dbReference>
<dbReference type="SUPFAM" id="SSF52833">
    <property type="entry name" value="Thioredoxin-like"/>
    <property type="match status" value="1"/>
</dbReference>
<protein>
    <recommendedName>
        <fullName evidence="7">Glutathione S-transferase</fullName>
    </recommendedName>
</protein>
<name>A0AAU9JNX1_9CILI</name>
<dbReference type="GO" id="GO:0006749">
    <property type="term" value="P:glutathione metabolic process"/>
    <property type="evidence" value="ECO:0007669"/>
    <property type="project" value="TreeGrafter"/>
</dbReference>
<comment type="caution">
    <text evidence="5">The sequence shown here is derived from an EMBL/GenBank/DDBJ whole genome shotgun (WGS) entry which is preliminary data.</text>
</comment>
<dbReference type="Proteomes" id="UP001162131">
    <property type="component" value="Unassembled WGS sequence"/>
</dbReference>
<evidence type="ECO:0000259" key="3">
    <source>
        <dbReference type="PROSITE" id="PS50404"/>
    </source>
</evidence>
<dbReference type="SFLD" id="SFLDG00358">
    <property type="entry name" value="Main_(cytGST)"/>
    <property type="match status" value="1"/>
</dbReference>
<evidence type="ECO:0008006" key="7">
    <source>
        <dbReference type="Google" id="ProtNLM"/>
    </source>
</evidence>
<keyword evidence="2" id="KW-0963">Cytoplasm</keyword>
<organism evidence="5 6">
    <name type="scientific">Blepharisma stoltei</name>
    <dbReference type="NCBI Taxonomy" id="1481888"/>
    <lineage>
        <taxon>Eukaryota</taxon>
        <taxon>Sar</taxon>
        <taxon>Alveolata</taxon>
        <taxon>Ciliophora</taxon>
        <taxon>Postciliodesmatophora</taxon>
        <taxon>Heterotrichea</taxon>
        <taxon>Heterotrichida</taxon>
        <taxon>Blepharismidae</taxon>
        <taxon>Blepharisma</taxon>
    </lineage>
</organism>
<evidence type="ECO:0000256" key="2">
    <source>
        <dbReference type="ARBA" id="ARBA00022490"/>
    </source>
</evidence>
<keyword evidence="6" id="KW-1185">Reference proteome</keyword>
<evidence type="ECO:0000256" key="1">
    <source>
        <dbReference type="ARBA" id="ARBA00004496"/>
    </source>
</evidence>
<evidence type="ECO:0000313" key="6">
    <source>
        <dbReference type="Proteomes" id="UP001162131"/>
    </source>
</evidence>
<evidence type="ECO:0000313" key="5">
    <source>
        <dbReference type="EMBL" id="CAG9328604.1"/>
    </source>
</evidence>
<gene>
    <name evidence="5" type="ORF">BSTOLATCC_MIC46600</name>
</gene>
<dbReference type="Gene3D" id="1.20.1050.10">
    <property type="match status" value="1"/>
</dbReference>
<dbReference type="InterPro" id="IPR040079">
    <property type="entry name" value="Glutathione_S-Trfase"/>
</dbReference>
<dbReference type="Gene3D" id="3.40.30.10">
    <property type="entry name" value="Glutaredoxin"/>
    <property type="match status" value="1"/>
</dbReference>
<dbReference type="EMBL" id="CAJZBQ010000046">
    <property type="protein sequence ID" value="CAG9328604.1"/>
    <property type="molecule type" value="Genomic_DNA"/>
</dbReference>
<comment type="subcellular location">
    <subcellularLocation>
        <location evidence="1">Cytoplasm</location>
    </subcellularLocation>
</comment>
<reference evidence="5" key="1">
    <citation type="submission" date="2021-09" db="EMBL/GenBank/DDBJ databases">
        <authorList>
            <consortium name="AG Swart"/>
            <person name="Singh M."/>
            <person name="Singh A."/>
            <person name="Seah K."/>
            <person name="Emmerich C."/>
        </authorList>
    </citation>
    <scope>NUCLEOTIDE SEQUENCE</scope>
    <source>
        <strain evidence="5">ATCC30299</strain>
    </source>
</reference>
<dbReference type="PANTHER" id="PTHR43917:SF8">
    <property type="entry name" value="GH16740P-RELATED"/>
    <property type="match status" value="1"/>
</dbReference>